<dbReference type="RefSeq" id="WP_094787445.1">
    <property type="nucleotide sequence ID" value="NZ_NDXW01000001.1"/>
</dbReference>
<dbReference type="EMBL" id="NDXW01000001">
    <property type="protein sequence ID" value="RDH44253.1"/>
    <property type="molecule type" value="Genomic_DNA"/>
</dbReference>
<dbReference type="PANTHER" id="PTHR30290">
    <property type="entry name" value="PERIPLASMIC BINDING COMPONENT OF ABC TRANSPORTER"/>
    <property type="match status" value="1"/>
</dbReference>
<evidence type="ECO:0000259" key="1">
    <source>
        <dbReference type="Pfam" id="PF00496"/>
    </source>
</evidence>
<feature type="domain" description="Solute-binding protein family 5" evidence="1">
    <location>
        <begin position="95"/>
        <end position="507"/>
    </location>
</feature>
<name>A0A4P9VLR2_9GAMM</name>
<dbReference type="Gene3D" id="3.10.105.10">
    <property type="entry name" value="Dipeptide-binding Protein, Domain 3"/>
    <property type="match status" value="1"/>
</dbReference>
<sequence length="629" mass="72712">MSSYHWSPYISLNKFCPHWAGKLSLICGLITLVFSVCLLANDRLPDIPAVVTFKAPYKQGKPGGTLRTLMAKSKDIRMMTVYGYARLVAYNQDFELVPDIVQGINIKEDRIFTLYLRPGHRWSDGKPFTSEDFRYYWEDVATNKELSPFGPPIQLMVNDKPPKFTVIDKYTVRYEWEDPNPKFLTALAAPRPLFIYMPAHYLKQFHPRYTQKETLDLLVEKAGKRNWQGLHHKRSNLYKQQNPKLPSLQPWVIKTKGPSDRFIFERNPYYHRIDEKGQQLPYIDKVIINIVSSGLIPAKTRAGDSDIQGRYLRLDNYTFLKAGEKQGKYQVRFWKNARGSQVAIYPNLNANDPVWRKVMQDVRFRRALSVAINRHEINQVVYYGLALESGNTILASSRLYSPKLSSAWTQYDPKLANQLLNDMALTARNENGIRLLPDGRPMEIVVHTAGESTEQTDVLELINDHWQAIGIKIHSRPSQREVFRNRIFSGEALMSVWEGLDNALPTPQMSPRELCPSMQEQYQWSQWGKYYETGQGNPPDLPKLLELAELHKAWVNADGRKQRTSIWQTILKTYADQVYTIGTVTGVLQPVVVSNRLVNVPKEAWYSWEPGAYFGVFRPDTFWINDEQE</sequence>
<dbReference type="GO" id="GO:0015833">
    <property type="term" value="P:peptide transport"/>
    <property type="evidence" value="ECO:0007669"/>
    <property type="project" value="TreeGrafter"/>
</dbReference>
<dbReference type="InterPro" id="IPR039424">
    <property type="entry name" value="SBP_5"/>
</dbReference>
<keyword evidence="3" id="KW-1185">Reference proteome</keyword>
<evidence type="ECO:0000313" key="2">
    <source>
        <dbReference type="EMBL" id="RDH44253.1"/>
    </source>
</evidence>
<dbReference type="SUPFAM" id="SSF53850">
    <property type="entry name" value="Periplasmic binding protein-like II"/>
    <property type="match status" value="1"/>
</dbReference>
<dbReference type="PANTHER" id="PTHR30290:SF62">
    <property type="entry name" value="OLIGOPEPTIDE ABC TRANSPORTER, PERIPLASMIC OLIGOPEPTIDE-BINDING PROTEIN"/>
    <property type="match status" value="1"/>
</dbReference>
<comment type="caution">
    <text evidence="2">The sequence shown here is derived from an EMBL/GenBank/DDBJ whole genome shotgun (WGS) entry which is preliminary data.</text>
</comment>
<organism evidence="2 3">
    <name type="scientific">Zooshikella ganghwensis</name>
    <dbReference type="NCBI Taxonomy" id="202772"/>
    <lineage>
        <taxon>Bacteria</taxon>
        <taxon>Pseudomonadati</taxon>
        <taxon>Pseudomonadota</taxon>
        <taxon>Gammaproteobacteria</taxon>
        <taxon>Oceanospirillales</taxon>
        <taxon>Zooshikellaceae</taxon>
        <taxon>Zooshikella</taxon>
    </lineage>
</organism>
<protein>
    <submittedName>
        <fullName evidence="2">ABC transporter substrate-binding protein</fullName>
    </submittedName>
</protein>
<dbReference type="AlphaFoldDB" id="A0A4P9VLR2"/>
<evidence type="ECO:0000313" key="3">
    <source>
        <dbReference type="Proteomes" id="UP000257039"/>
    </source>
</evidence>
<accession>A0A4P9VLR2</accession>
<dbReference type="CDD" id="cd08500">
    <property type="entry name" value="PBP2_NikA_DppA_OppA_like_4"/>
    <property type="match status" value="1"/>
</dbReference>
<dbReference type="Proteomes" id="UP000257039">
    <property type="component" value="Unassembled WGS sequence"/>
</dbReference>
<dbReference type="Gene3D" id="3.40.190.10">
    <property type="entry name" value="Periplasmic binding protein-like II"/>
    <property type="match status" value="1"/>
</dbReference>
<gene>
    <name evidence="2" type="ORF">B9G39_12795</name>
</gene>
<dbReference type="InterPro" id="IPR000914">
    <property type="entry name" value="SBP_5_dom"/>
</dbReference>
<dbReference type="Pfam" id="PF00496">
    <property type="entry name" value="SBP_bac_5"/>
    <property type="match status" value="1"/>
</dbReference>
<proteinExistence type="predicted"/>
<dbReference type="GO" id="GO:1904680">
    <property type="term" value="F:peptide transmembrane transporter activity"/>
    <property type="evidence" value="ECO:0007669"/>
    <property type="project" value="TreeGrafter"/>
</dbReference>
<reference evidence="2 3" key="1">
    <citation type="submission" date="2017-04" db="EMBL/GenBank/DDBJ databases">
        <title>Draft genome sequence of Zooshikella ganghwensis VG4 isolated from Red Sea sediments.</title>
        <authorList>
            <person name="Rehman Z."/>
            <person name="Alam I."/>
            <person name="Kamau A."/>
            <person name="Bajic V."/>
            <person name="Leiknes T."/>
        </authorList>
    </citation>
    <scope>NUCLEOTIDE SEQUENCE [LARGE SCALE GENOMIC DNA]</scope>
    <source>
        <strain evidence="2 3">VG4</strain>
    </source>
</reference>